<proteinExistence type="predicted"/>
<evidence type="ECO:0000313" key="2">
    <source>
        <dbReference type="EMBL" id="SFM94468.1"/>
    </source>
</evidence>
<dbReference type="PANTHER" id="PTHR45085">
    <property type="entry name" value="F21J9.14"/>
    <property type="match status" value="1"/>
</dbReference>
<keyword evidence="3" id="KW-1185">Reference proteome</keyword>
<dbReference type="InterPro" id="IPR029063">
    <property type="entry name" value="SAM-dependent_MTases_sf"/>
</dbReference>
<evidence type="ECO:0000313" key="3">
    <source>
        <dbReference type="Proteomes" id="UP000199611"/>
    </source>
</evidence>
<gene>
    <name evidence="2" type="ORF">SAMN05660836_02064</name>
</gene>
<dbReference type="RefSeq" id="WP_177193608.1">
    <property type="nucleotide sequence ID" value="NZ_FOUU01000007.1"/>
</dbReference>
<protein>
    <submittedName>
        <fullName evidence="2">Methyltransferase domain-containing protein</fullName>
    </submittedName>
</protein>
<feature type="domain" description="Methyltransferase type 11" evidence="1">
    <location>
        <begin position="98"/>
        <end position="180"/>
    </location>
</feature>
<dbReference type="STRING" id="39841.SAMN05660836_02064"/>
<name>A0A1I4UZV3_9BACT</name>
<accession>A0A1I4UZV3</accession>
<dbReference type="PANTHER" id="PTHR45085:SF2">
    <property type="entry name" value="F21J9.14"/>
    <property type="match status" value="1"/>
</dbReference>
<keyword evidence="2" id="KW-0489">Methyltransferase</keyword>
<dbReference type="EMBL" id="FOUU01000007">
    <property type="protein sequence ID" value="SFM94468.1"/>
    <property type="molecule type" value="Genomic_DNA"/>
</dbReference>
<dbReference type="GO" id="GO:0032259">
    <property type="term" value="P:methylation"/>
    <property type="evidence" value="ECO:0007669"/>
    <property type="project" value="UniProtKB-KW"/>
</dbReference>
<organism evidence="2 3">
    <name type="scientific">Thermodesulforhabdus norvegica</name>
    <dbReference type="NCBI Taxonomy" id="39841"/>
    <lineage>
        <taxon>Bacteria</taxon>
        <taxon>Pseudomonadati</taxon>
        <taxon>Thermodesulfobacteriota</taxon>
        <taxon>Syntrophobacteria</taxon>
        <taxon>Syntrophobacterales</taxon>
        <taxon>Thermodesulforhabdaceae</taxon>
        <taxon>Thermodesulforhabdus</taxon>
    </lineage>
</organism>
<dbReference type="Gene3D" id="3.40.50.150">
    <property type="entry name" value="Vaccinia Virus protein VP39"/>
    <property type="match status" value="1"/>
</dbReference>
<dbReference type="Proteomes" id="UP000199611">
    <property type="component" value="Unassembled WGS sequence"/>
</dbReference>
<keyword evidence="2" id="KW-0808">Transferase</keyword>
<dbReference type="Pfam" id="PF08241">
    <property type="entry name" value="Methyltransf_11"/>
    <property type="match status" value="1"/>
</dbReference>
<dbReference type="InterPro" id="IPR013216">
    <property type="entry name" value="Methyltransf_11"/>
</dbReference>
<sequence length="238" mass="27532">MGFKEKIRNVVPSSLLEKAIGVVRDEKKRPSEFSWMPHQRKGHMVRYYRDYISYLEHQASKFPLINKDELAVYDREYRALLRDRLTAGGFIKEGMKVLCLGARQGTEVKAFLDLGCFAVGVDINPGDNNHFVLYGDFHSLQFPDGVVDVVFTNSLDHVFDIQEVLNEVRRVLDKTGFFVVEAIMGKGEGIEPDEFASFWWETTEDLAKLIEEKGGFSLKKRHKFSRPWEGYHMVFEKL</sequence>
<dbReference type="SUPFAM" id="SSF53335">
    <property type="entry name" value="S-adenosyl-L-methionine-dependent methyltransferases"/>
    <property type="match status" value="1"/>
</dbReference>
<reference evidence="2 3" key="1">
    <citation type="submission" date="2016-10" db="EMBL/GenBank/DDBJ databases">
        <authorList>
            <person name="de Groot N.N."/>
        </authorList>
    </citation>
    <scope>NUCLEOTIDE SEQUENCE [LARGE SCALE GENOMIC DNA]</scope>
    <source>
        <strain evidence="2 3">DSM 9990</strain>
    </source>
</reference>
<evidence type="ECO:0000259" key="1">
    <source>
        <dbReference type="Pfam" id="PF08241"/>
    </source>
</evidence>
<dbReference type="GO" id="GO:0008757">
    <property type="term" value="F:S-adenosylmethionine-dependent methyltransferase activity"/>
    <property type="evidence" value="ECO:0007669"/>
    <property type="project" value="InterPro"/>
</dbReference>
<dbReference type="AlphaFoldDB" id="A0A1I4UZV3"/>